<dbReference type="PANTHER" id="PTHR13297:SF5">
    <property type="entry name" value="TBC1 DOMAIN FAMILY MEMBER 23"/>
    <property type="match status" value="1"/>
</dbReference>
<name>A0ABD0QXZ0_CIRMR</name>
<dbReference type="Proteomes" id="UP001529510">
    <property type="component" value="Unassembled WGS sequence"/>
</dbReference>
<evidence type="ECO:0000313" key="1">
    <source>
        <dbReference type="EMBL" id="KAL0191072.1"/>
    </source>
</evidence>
<reference evidence="1 2" key="1">
    <citation type="submission" date="2024-05" db="EMBL/GenBank/DDBJ databases">
        <title>Genome sequencing and assembly of Indian major carp, Cirrhinus mrigala (Hamilton, 1822).</title>
        <authorList>
            <person name="Mohindra V."/>
            <person name="Chowdhury L.M."/>
            <person name="Lal K."/>
            <person name="Jena J.K."/>
        </authorList>
    </citation>
    <scope>NUCLEOTIDE SEQUENCE [LARGE SCALE GENOMIC DNA]</scope>
    <source>
        <strain evidence="1">CM1030</strain>
        <tissue evidence="1">Blood</tissue>
    </source>
</reference>
<evidence type="ECO:0000313" key="2">
    <source>
        <dbReference type="Proteomes" id="UP001529510"/>
    </source>
</evidence>
<dbReference type="AlphaFoldDB" id="A0ABD0QXZ0"/>
<feature type="non-terminal residue" evidence="1">
    <location>
        <position position="81"/>
    </location>
</feature>
<gene>
    <name evidence="1" type="ORF">M9458_013770</name>
</gene>
<accession>A0ABD0QXZ0</accession>
<keyword evidence="2" id="KW-1185">Reference proteome</keyword>
<dbReference type="PANTHER" id="PTHR13297">
    <property type="entry name" value="TBC1 DOMAIN FAMILY MEMBER 23-RELATED"/>
    <property type="match status" value="1"/>
</dbReference>
<sequence length="81" mass="9376">MKYAVLFLSLCTDELGLPAEEGRDLVSDVESVITFYCKSRNVTFTPELSWPHILKPLLGLQLSRKDLYNCFYAIMNKYIPR</sequence>
<organism evidence="1 2">
    <name type="scientific">Cirrhinus mrigala</name>
    <name type="common">Mrigala</name>
    <dbReference type="NCBI Taxonomy" id="683832"/>
    <lineage>
        <taxon>Eukaryota</taxon>
        <taxon>Metazoa</taxon>
        <taxon>Chordata</taxon>
        <taxon>Craniata</taxon>
        <taxon>Vertebrata</taxon>
        <taxon>Euteleostomi</taxon>
        <taxon>Actinopterygii</taxon>
        <taxon>Neopterygii</taxon>
        <taxon>Teleostei</taxon>
        <taxon>Ostariophysi</taxon>
        <taxon>Cypriniformes</taxon>
        <taxon>Cyprinidae</taxon>
        <taxon>Labeoninae</taxon>
        <taxon>Labeonini</taxon>
        <taxon>Cirrhinus</taxon>
    </lineage>
</organism>
<comment type="caution">
    <text evidence="1">The sequence shown here is derived from an EMBL/GenBank/DDBJ whole genome shotgun (WGS) entry which is preliminary data.</text>
</comment>
<dbReference type="InterPro" id="IPR039755">
    <property type="entry name" value="TBC1D23"/>
</dbReference>
<protein>
    <submittedName>
        <fullName evidence="1">Uncharacterized protein</fullName>
    </submittedName>
</protein>
<dbReference type="EMBL" id="JAMKFB020000006">
    <property type="protein sequence ID" value="KAL0191072.1"/>
    <property type="molecule type" value="Genomic_DNA"/>
</dbReference>
<proteinExistence type="predicted"/>